<dbReference type="Proteomes" id="UP000190023">
    <property type="component" value="Unassembled WGS sequence"/>
</dbReference>
<organism evidence="1 2">
    <name type="scientific">[Haemophilus] felis</name>
    <dbReference type="NCBI Taxonomy" id="123822"/>
    <lineage>
        <taxon>Bacteria</taxon>
        <taxon>Pseudomonadati</taxon>
        <taxon>Pseudomonadota</taxon>
        <taxon>Gammaproteobacteria</taxon>
        <taxon>Pasteurellales</taxon>
        <taxon>Pasteurellaceae</taxon>
    </lineage>
</organism>
<comment type="caution">
    <text evidence="1">The sequence shown here is derived from an EMBL/GenBank/DDBJ whole genome shotgun (WGS) entry which is preliminary data.</text>
</comment>
<sequence length="271" mass="31271">MIRYNYSIIKFIADPVRNENINVGLVVFHERFVEVFTLQNRDKLRAVTTSFHLEDLNKFAFNISQMSSQLTKEDLLFLFSKGPLYLSGDGYFQIEYKEQYQNKISNLMDRLINPPNIQRVIKSRNSKVLTRLKGVFSQEENLISTNLSDIEHHKLVLNYPIDVEKGLKADMLLKNSVYHLTETIDFSQDNLTKNLERAALKAVTISEAKNAFGSELKSFIVYSLNYNDEQKNASQIKLLSDYSANLINLEDPVAVSNYKTHIMNAINFKLL</sequence>
<dbReference type="InterPro" id="IPR021398">
    <property type="entry name" value="DUF3037"/>
</dbReference>
<dbReference type="STRING" id="123822.B0188_10525"/>
<dbReference type="Pfam" id="PF11236">
    <property type="entry name" value="DUF3037"/>
    <property type="match status" value="1"/>
</dbReference>
<evidence type="ECO:0000313" key="2">
    <source>
        <dbReference type="Proteomes" id="UP000190023"/>
    </source>
</evidence>
<proteinExistence type="predicted"/>
<reference evidence="1 2" key="1">
    <citation type="submission" date="2017-02" db="EMBL/GenBank/DDBJ databases">
        <title>Draft genome sequence of Haemophilus felis CCUG 31170 type strain.</title>
        <authorList>
            <person name="Engstrom-Jakobsson H."/>
            <person name="Salva-Serra F."/>
            <person name="Thorell K."/>
            <person name="Gonzales-Siles L."/>
            <person name="Karlsson R."/>
            <person name="Boulund F."/>
            <person name="Engstrand L."/>
            <person name="Kristiansson E."/>
            <person name="Moore E."/>
        </authorList>
    </citation>
    <scope>NUCLEOTIDE SEQUENCE [LARGE SCALE GENOMIC DNA]</scope>
    <source>
        <strain evidence="1 2">CCUG 31170</strain>
    </source>
</reference>
<accession>A0A1T0AVN8</accession>
<dbReference type="OrthoDB" id="7041553at2"/>
<evidence type="ECO:0000313" key="1">
    <source>
        <dbReference type="EMBL" id="OOS00716.1"/>
    </source>
</evidence>
<name>A0A1T0AVN8_9PAST</name>
<dbReference type="AlphaFoldDB" id="A0A1T0AVN8"/>
<evidence type="ECO:0008006" key="3">
    <source>
        <dbReference type="Google" id="ProtNLM"/>
    </source>
</evidence>
<dbReference type="EMBL" id="MUYB01000054">
    <property type="protein sequence ID" value="OOS00716.1"/>
    <property type="molecule type" value="Genomic_DNA"/>
</dbReference>
<protein>
    <recommendedName>
        <fullName evidence="3">DUF3037 domain-containing protein</fullName>
    </recommendedName>
</protein>
<keyword evidence="2" id="KW-1185">Reference proteome</keyword>
<gene>
    <name evidence="1" type="ORF">B0188_10525</name>
</gene>